<dbReference type="Proteomes" id="UP000185911">
    <property type="component" value="Unassembled WGS sequence"/>
</dbReference>
<name>A0A1Q8YBX7_9BURK</name>
<keyword evidence="2" id="KW-1185">Reference proteome</keyword>
<accession>A0A1Q8YBX7</accession>
<evidence type="ECO:0000313" key="1">
    <source>
        <dbReference type="EMBL" id="OLP05591.1"/>
    </source>
</evidence>
<reference evidence="1 2" key="1">
    <citation type="submission" date="2017-01" db="EMBL/GenBank/DDBJ databases">
        <title>Genome sequence of Rhodoferax antarcticus ANT.BR, a psychrophilic purple nonsulfur bacterium from an Antarctic microbial mat.</title>
        <authorList>
            <person name="Baker J."/>
            <person name="Riester C."/>
            <person name="Skinner B."/>
            <person name="Newell A."/>
            <person name="Swingley W."/>
            <person name="Madigan M."/>
            <person name="Jung D."/>
            <person name="Asao M."/>
            <person name="Chen M."/>
            <person name="Loughlin P."/>
            <person name="Pan H."/>
            <person name="Lin S."/>
            <person name="Li N."/>
            <person name="Shaw J."/>
            <person name="Prado M."/>
            <person name="Sherman C."/>
            <person name="Li X."/>
            <person name="Tang J."/>
            <person name="Blankenship R."/>
            <person name="Zhao T."/>
            <person name="Touchman J."/>
            <person name="Sattley M."/>
        </authorList>
    </citation>
    <scope>NUCLEOTIDE SEQUENCE [LARGE SCALE GENOMIC DNA]</scope>
    <source>
        <strain evidence="1 2">ANT.BR</strain>
    </source>
</reference>
<gene>
    <name evidence="1" type="ORF">BLL52_3259</name>
</gene>
<organism evidence="1 2">
    <name type="scientific">Rhodoferax antarcticus ANT.BR</name>
    <dbReference type="NCBI Taxonomy" id="1111071"/>
    <lineage>
        <taxon>Bacteria</taxon>
        <taxon>Pseudomonadati</taxon>
        <taxon>Pseudomonadota</taxon>
        <taxon>Betaproteobacteria</taxon>
        <taxon>Burkholderiales</taxon>
        <taxon>Comamonadaceae</taxon>
        <taxon>Rhodoferax</taxon>
    </lineage>
</organism>
<proteinExistence type="predicted"/>
<comment type="caution">
    <text evidence="1">The sequence shown here is derived from an EMBL/GenBank/DDBJ whole genome shotgun (WGS) entry which is preliminary data.</text>
</comment>
<sequence>MGCILESYQHTLPQAEQGFGLFAASHFFSPCPNPYGFA</sequence>
<dbReference type="EMBL" id="MSYM01000016">
    <property type="protein sequence ID" value="OLP05591.1"/>
    <property type="molecule type" value="Genomic_DNA"/>
</dbReference>
<dbReference type="AlphaFoldDB" id="A0A1Q8YBX7"/>
<evidence type="ECO:0000313" key="2">
    <source>
        <dbReference type="Proteomes" id="UP000185911"/>
    </source>
</evidence>
<protein>
    <submittedName>
        <fullName evidence="1">Uncharacterized protein</fullName>
    </submittedName>
</protein>